<protein>
    <submittedName>
        <fullName evidence="1">Uncharacterized protein</fullName>
    </submittedName>
</protein>
<reference evidence="1 2" key="1">
    <citation type="submission" date="2016-02" db="EMBL/GenBank/DDBJ databases">
        <title>Ulvibacter sp. LPB0005, isolated from Thais luteostoma.</title>
        <authorList>
            <person name="Shin S.-K."/>
            <person name="Yi H."/>
        </authorList>
    </citation>
    <scope>NUCLEOTIDE SEQUENCE [LARGE SCALE GENOMIC DNA]</scope>
    <source>
        <strain evidence="1 2">LPB0005</strain>
    </source>
</reference>
<dbReference type="EMBL" id="LRXL01000026">
    <property type="protein sequence ID" value="OAB79894.1"/>
    <property type="molecule type" value="Genomic_DNA"/>
</dbReference>
<dbReference type="Proteomes" id="UP000077013">
    <property type="component" value="Unassembled WGS sequence"/>
</dbReference>
<keyword evidence="2" id="KW-1185">Reference proteome</keyword>
<accession>A0A167IPW5</accession>
<gene>
    <name evidence="1" type="ORF">ULVI_03905</name>
</gene>
<dbReference type="AlphaFoldDB" id="A0A167IPW5"/>
<organism evidence="1 2">
    <name type="scientific">Cochleicola gelatinilyticus</name>
    <dbReference type="NCBI Taxonomy" id="1763537"/>
    <lineage>
        <taxon>Bacteria</taxon>
        <taxon>Pseudomonadati</taxon>
        <taxon>Bacteroidota</taxon>
        <taxon>Flavobacteriia</taxon>
        <taxon>Flavobacteriales</taxon>
        <taxon>Flavobacteriaceae</taxon>
        <taxon>Cochleicola</taxon>
    </lineage>
</organism>
<sequence>MIEQPKSRHPKLEDFSYPLRTISNGYTFVTKYGNEIDLTFSKVGFSLEDIIYYPEADIDIYEFQFERRKFISKKHDIKVSLTILKGAIEYLNKNRVLFFTADSPTQKDLELFKLYDRWYEKYVNKKYVTKLNRIVHLGTNNIYFSCYIRDDFIFSKNKVNSLFDILLLEIYPRSTLSEFNI</sequence>
<dbReference type="STRING" id="1763537.ULVI_03905"/>
<evidence type="ECO:0000313" key="2">
    <source>
        <dbReference type="Proteomes" id="UP000077013"/>
    </source>
</evidence>
<proteinExistence type="predicted"/>
<evidence type="ECO:0000313" key="1">
    <source>
        <dbReference type="EMBL" id="OAB79894.1"/>
    </source>
</evidence>
<name>A0A167IPW5_9FLAO</name>
<comment type="caution">
    <text evidence="1">The sequence shown here is derived from an EMBL/GenBank/DDBJ whole genome shotgun (WGS) entry which is preliminary data.</text>
</comment>